<dbReference type="InterPro" id="IPR005839">
    <property type="entry name" value="Methylthiotransferase"/>
</dbReference>
<evidence type="ECO:0000313" key="10">
    <source>
        <dbReference type="EMBL" id="MCZ4244056.1"/>
    </source>
</evidence>
<dbReference type="SUPFAM" id="SSF102114">
    <property type="entry name" value="Radical SAM enzymes"/>
    <property type="match status" value="1"/>
</dbReference>
<dbReference type="InterPro" id="IPR023404">
    <property type="entry name" value="rSAM_horseshoe"/>
</dbReference>
<dbReference type="PROSITE" id="PS51449">
    <property type="entry name" value="MTTASE_N"/>
    <property type="match status" value="1"/>
</dbReference>
<evidence type="ECO:0000259" key="9">
    <source>
        <dbReference type="PROSITE" id="PS51918"/>
    </source>
</evidence>
<dbReference type="EMBL" id="JAPWGM010000002">
    <property type="protein sequence ID" value="MCZ4244056.1"/>
    <property type="molecule type" value="Genomic_DNA"/>
</dbReference>
<evidence type="ECO:0000256" key="7">
    <source>
        <dbReference type="ARBA" id="ARBA00023014"/>
    </source>
</evidence>
<evidence type="ECO:0000259" key="8">
    <source>
        <dbReference type="PROSITE" id="PS51449"/>
    </source>
</evidence>
<dbReference type="InterPro" id="IPR006638">
    <property type="entry name" value="Elp3/MiaA/NifB-like_rSAM"/>
</dbReference>
<dbReference type="PROSITE" id="PS51918">
    <property type="entry name" value="RADICAL_SAM"/>
    <property type="match status" value="1"/>
</dbReference>
<dbReference type="Pfam" id="PF00919">
    <property type="entry name" value="UPF0004"/>
    <property type="match status" value="1"/>
</dbReference>
<sequence>MKKVAFYTLGCKLNFSETSTIGRLFTDAGYGVVEFQDQADVYVINTCSVTEHADKKCRKVVKEALKHSPNAYITIVGCYAQLKPQEIAEIEGVDMVLGAAEKFRIVEFISDLTKQPKAIVHQQSIEKVNHSFIASYSIGDRTRTFLKVQDGCDYPCTYCTIPLARGASRSDTIENVVNRAKLVAEGGVKEIVLTGVNLGDFGIRNGNREDKFFDLVKALDEVEGIERIRISSIEPNLLSNEIIEFVAQSKRFVPHFHIPLQSGSDKILGLMRRRYRRDLYVERVAKIKEVMPHCCIGVDVIVGFPGETKEDFLDTYQFLNQLDISYLHVFTYSERELTPAADMKGVVSGGERNERSKMLHILSDKKRRAFYESQIGSNAEVLFEADHKAGYMHGFTKNYVKVRAKYDPVMVNELKAVKLLEITADGEVEVAELETAYAHH</sequence>
<keyword evidence="2" id="KW-0004">4Fe-4S</keyword>
<dbReference type="NCBIfam" id="TIGR00089">
    <property type="entry name" value="MiaB/RimO family radical SAM methylthiotransferase"/>
    <property type="match status" value="1"/>
</dbReference>
<dbReference type="InterPro" id="IPR006467">
    <property type="entry name" value="MiaB-like_bact"/>
</dbReference>
<protein>
    <submittedName>
        <fullName evidence="10">tRNA (N(6)-L-threonylcarbamoyladenosine(37)-C(2))-methylthiotransferase MtaB</fullName>
    </submittedName>
</protein>
<dbReference type="InterPro" id="IPR038135">
    <property type="entry name" value="Methylthiotransferase_N_sf"/>
</dbReference>
<dbReference type="NCBIfam" id="TIGR01579">
    <property type="entry name" value="MiaB-like-C"/>
    <property type="match status" value="1"/>
</dbReference>
<comment type="caution">
    <text evidence="10">The sequence shown here is derived from an EMBL/GenBank/DDBJ whole genome shotgun (WGS) entry which is preliminary data.</text>
</comment>
<evidence type="ECO:0000256" key="5">
    <source>
        <dbReference type="ARBA" id="ARBA00022723"/>
    </source>
</evidence>
<evidence type="ECO:0000256" key="4">
    <source>
        <dbReference type="ARBA" id="ARBA00022691"/>
    </source>
</evidence>
<evidence type="ECO:0000256" key="3">
    <source>
        <dbReference type="ARBA" id="ARBA00022679"/>
    </source>
</evidence>
<dbReference type="PROSITE" id="PS01278">
    <property type="entry name" value="MTTASE_RADICAL"/>
    <property type="match status" value="1"/>
</dbReference>
<accession>A0ABT4L813</accession>
<dbReference type="SFLD" id="SFLDS00029">
    <property type="entry name" value="Radical_SAM"/>
    <property type="match status" value="1"/>
</dbReference>
<keyword evidence="11" id="KW-1185">Reference proteome</keyword>
<dbReference type="InterPro" id="IPR020612">
    <property type="entry name" value="Methylthiotransferase_CS"/>
</dbReference>
<comment type="cofactor">
    <cofactor evidence="1">
        <name>[4Fe-4S] cluster</name>
        <dbReference type="ChEBI" id="CHEBI:49883"/>
    </cofactor>
</comment>
<dbReference type="SMART" id="SM00729">
    <property type="entry name" value="Elp3"/>
    <property type="match status" value="1"/>
</dbReference>
<dbReference type="PANTHER" id="PTHR11918">
    <property type="entry name" value="RADICAL SAM PROTEINS"/>
    <property type="match status" value="1"/>
</dbReference>
<dbReference type="InterPro" id="IPR013848">
    <property type="entry name" value="Methylthiotransferase_N"/>
</dbReference>
<dbReference type="PANTHER" id="PTHR11918:SF45">
    <property type="entry name" value="THREONYLCARBAMOYLADENOSINE TRNA METHYLTHIOTRANSFERASE"/>
    <property type="match status" value="1"/>
</dbReference>
<dbReference type="RefSeq" id="WP_269427121.1">
    <property type="nucleotide sequence ID" value="NZ_JAPWGM010000002.1"/>
</dbReference>
<proteinExistence type="predicted"/>
<keyword evidence="4" id="KW-0949">S-adenosyl-L-methionine</keyword>
<evidence type="ECO:0000313" key="11">
    <source>
        <dbReference type="Proteomes" id="UP001144347"/>
    </source>
</evidence>
<name>A0ABT4L813_9SPHI</name>
<dbReference type="InterPro" id="IPR007197">
    <property type="entry name" value="rSAM"/>
</dbReference>
<dbReference type="Gene3D" id="3.80.30.20">
    <property type="entry name" value="tm_1862 like domain"/>
    <property type="match status" value="1"/>
</dbReference>
<keyword evidence="6" id="KW-0408">Iron</keyword>
<dbReference type="Gene3D" id="3.40.50.12160">
    <property type="entry name" value="Methylthiotransferase, N-terminal domain"/>
    <property type="match status" value="1"/>
</dbReference>
<feature type="domain" description="MTTase N-terminal" evidence="8">
    <location>
        <begin position="2"/>
        <end position="114"/>
    </location>
</feature>
<dbReference type="InterPro" id="IPR058240">
    <property type="entry name" value="rSAM_sf"/>
</dbReference>
<gene>
    <name evidence="10" type="primary">mtaB</name>
    <name evidence="10" type="ORF">O0955_08560</name>
</gene>
<dbReference type="Pfam" id="PF04055">
    <property type="entry name" value="Radical_SAM"/>
    <property type="match status" value="1"/>
</dbReference>
<dbReference type="SFLD" id="SFLDG01061">
    <property type="entry name" value="methylthiotransferase"/>
    <property type="match status" value="1"/>
</dbReference>
<evidence type="ECO:0000256" key="2">
    <source>
        <dbReference type="ARBA" id="ARBA00022485"/>
    </source>
</evidence>
<evidence type="ECO:0000256" key="6">
    <source>
        <dbReference type="ARBA" id="ARBA00023004"/>
    </source>
</evidence>
<keyword evidence="7" id="KW-0411">Iron-sulfur</keyword>
<dbReference type="CDD" id="cd01335">
    <property type="entry name" value="Radical_SAM"/>
    <property type="match status" value="1"/>
</dbReference>
<feature type="domain" description="Radical SAM core" evidence="9">
    <location>
        <begin position="138"/>
        <end position="372"/>
    </location>
</feature>
<dbReference type="SFLD" id="SFLDG01082">
    <property type="entry name" value="B12-binding_domain_containing"/>
    <property type="match status" value="1"/>
</dbReference>
<organism evidence="10 11">
    <name type="scientific">Pedobacter punctiformis</name>
    <dbReference type="NCBI Taxonomy" id="3004097"/>
    <lineage>
        <taxon>Bacteria</taxon>
        <taxon>Pseudomonadati</taxon>
        <taxon>Bacteroidota</taxon>
        <taxon>Sphingobacteriia</taxon>
        <taxon>Sphingobacteriales</taxon>
        <taxon>Sphingobacteriaceae</taxon>
        <taxon>Pedobacter</taxon>
    </lineage>
</organism>
<keyword evidence="5" id="KW-0479">Metal-binding</keyword>
<keyword evidence="3" id="KW-0808">Transferase</keyword>
<dbReference type="Proteomes" id="UP001144347">
    <property type="component" value="Unassembled WGS sequence"/>
</dbReference>
<evidence type="ECO:0000256" key="1">
    <source>
        <dbReference type="ARBA" id="ARBA00001966"/>
    </source>
</evidence>
<reference evidence="10" key="1">
    <citation type="submission" date="2022-12" db="EMBL/GenBank/DDBJ databases">
        <title>Genome sequence of HCMS5-2.</title>
        <authorList>
            <person name="Woo H."/>
        </authorList>
    </citation>
    <scope>NUCLEOTIDE SEQUENCE</scope>
    <source>
        <strain evidence="10">HCMS5-2</strain>
    </source>
</reference>